<dbReference type="PANTHER" id="PTHR30050:SF4">
    <property type="entry name" value="ATP-BINDING PROTEIN RV3427C IN INSERTION SEQUENCE-RELATED"/>
    <property type="match status" value="1"/>
</dbReference>
<gene>
    <name evidence="2" type="ORF">SAMN05216389_107102</name>
</gene>
<evidence type="ECO:0000259" key="1">
    <source>
        <dbReference type="Pfam" id="PF01695"/>
    </source>
</evidence>
<organism evidence="2 3">
    <name type="scientific">Oceanobacillus limi</name>
    <dbReference type="NCBI Taxonomy" id="930131"/>
    <lineage>
        <taxon>Bacteria</taxon>
        <taxon>Bacillati</taxon>
        <taxon>Bacillota</taxon>
        <taxon>Bacilli</taxon>
        <taxon>Bacillales</taxon>
        <taxon>Bacillaceae</taxon>
        <taxon>Oceanobacillus</taxon>
    </lineage>
</organism>
<dbReference type="RefSeq" id="WP_170840736.1">
    <property type="nucleotide sequence ID" value="NZ_FOHE01000007.1"/>
</dbReference>
<dbReference type="GO" id="GO:0005524">
    <property type="term" value="F:ATP binding"/>
    <property type="evidence" value="ECO:0007669"/>
    <property type="project" value="InterPro"/>
</dbReference>
<dbReference type="AlphaFoldDB" id="A0A1I0CVG2"/>
<dbReference type="Pfam" id="PF01695">
    <property type="entry name" value="IstB_IS21"/>
    <property type="match status" value="1"/>
</dbReference>
<accession>A0A1I0CVG2</accession>
<keyword evidence="3" id="KW-1185">Reference proteome</keyword>
<dbReference type="EMBL" id="FOHE01000007">
    <property type="protein sequence ID" value="SET23739.1"/>
    <property type="molecule type" value="Genomic_DNA"/>
</dbReference>
<dbReference type="InterPro" id="IPR027417">
    <property type="entry name" value="P-loop_NTPase"/>
</dbReference>
<dbReference type="GO" id="GO:0006260">
    <property type="term" value="P:DNA replication"/>
    <property type="evidence" value="ECO:0007669"/>
    <property type="project" value="TreeGrafter"/>
</dbReference>
<feature type="domain" description="IstB-like ATP-binding" evidence="1">
    <location>
        <begin position="34"/>
        <end position="215"/>
    </location>
</feature>
<name>A0A1I0CVG2_9BACI</name>
<dbReference type="Proteomes" id="UP000198618">
    <property type="component" value="Unassembled WGS sequence"/>
</dbReference>
<sequence length="253" mass="28517">MTAVSDKCVVRKCDGSGLIVVVNDGETIAYPCPCREQKKQLRKLDTAKIPLDLQDATVNSFEYEIYDEADNVQKAKIAKHFAIKFVENYCDFSEAGKGIYLSGEIKGSGKTRLSVSILNALIREYNVSGLYITSVNMLNEIKNTFTESSNSNSYELLKYFGEVEVLLIDDLGVEKVSDWSEEIFTQILDTRMNSKKITIITSNIGIGNLDSKYKNGRVGSRIEKMTFPLPMPEESVRTKLSLRDNEQIINKFF</sequence>
<evidence type="ECO:0000313" key="3">
    <source>
        <dbReference type="Proteomes" id="UP000198618"/>
    </source>
</evidence>
<proteinExistence type="predicted"/>
<dbReference type="Gene3D" id="3.40.50.300">
    <property type="entry name" value="P-loop containing nucleotide triphosphate hydrolases"/>
    <property type="match status" value="1"/>
</dbReference>
<dbReference type="InterPro" id="IPR002611">
    <property type="entry name" value="IstB_ATP-bd"/>
</dbReference>
<dbReference type="SUPFAM" id="SSF52540">
    <property type="entry name" value="P-loop containing nucleoside triphosphate hydrolases"/>
    <property type="match status" value="1"/>
</dbReference>
<dbReference type="PANTHER" id="PTHR30050">
    <property type="entry name" value="CHROMOSOMAL REPLICATION INITIATOR PROTEIN DNAA"/>
    <property type="match status" value="1"/>
</dbReference>
<dbReference type="STRING" id="930131.SAMN05216389_107102"/>
<reference evidence="2 3" key="1">
    <citation type="submission" date="2016-10" db="EMBL/GenBank/DDBJ databases">
        <authorList>
            <person name="de Groot N.N."/>
        </authorList>
    </citation>
    <scope>NUCLEOTIDE SEQUENCE [LARGE SCALE GENOMIC DNA]</scope>
    <source>
        <strain evidence="2 3">IBRC-M 10780</strain>
    </source>
</reference>
<evidence type="ECO:0000313" key="2">
    <source>
        <dbReference type="EMBL" id="SET23739.1"/>
    </source>
</evidence>
<protein>
    <submittedName>
        <fullName evidence="2">DNA replication protein DnaC</fullName>
    </submittedName>
</protein>